<name>I3M494_ICTTR</name>
<comment type="subcellular location">
    <subcellularLocation>
        <location evidence="1">Membrane</location>
        <topology evidence="1">Multi-pass membrane protein</topology>
    </subcellularLocation>
</comment>
<keyword evidence="5" id="KW-0472">Membrane</keyword>
<dbReference type="STRING" id="43179.ENSSTOP00000003992"/>
<comment type="similarity">
    <text evidence="2">Belongs to the IFI6/IFI27 family.</text>
</comment>
<dbReference type="EMBL" id="AGTP01100813">
    <property type="status" value="NOT_ANNOTATED_CDS"/>
    <property type="molecule type" value="Genomic_DNA"/>
</dbReference>
<dbReference type="OMA" id="GECPRQG"/>
<keyword evidence="8" id="KW-1185">Reference proteome</keyword>
<evidence type="ECO:0000256" key="1">
    <source>
        <dbReference type="ARBA" id="ARBA00004141"/>
    </source>
</evidence>
<reference evidence="7" key="3">
    <citation type="submission" date="2025-09" db="UniProtKB">
        <authorList>
            <consortium name="Ensembl"/>
        </authorList>
    </citation>
    <scope>IDENTIFICATION</scope>
</reference>
<sequence length="202" mass="18436">MALTSASMLASSLATQLTSAVTMYEAGGAACGTLLAGLSSQGATLVSQAALGPVASTVGSLLSGLSAVTSAAAPVGGATMISKAVLAPVASAVGPLLGALKVGSVAAAPIGVKAAAVVTGGVLTVNAVPVVLGAIGFTGTGIAASSLAAKMMSIAAIANGGGVSAGSLVATLQSVGAAGLSLSSKMALGSAGSALMARIVGL</sequence>
<keyword evidence="3" id="KW-0812">Transmembrane</keyword>
<dbReference type="PANTHER" id="PTHR16932:SF2">
    <property type="entry name" value="INTERFERON ALPHA-INDUCIBLE PROTEIN 27, MITOCHONDRIAL"/>
    <property type="match status" value="1"/>
</dbReference>
<dbReference type="Gene3D" id="6.10.110.10">
    <property type="match status" value="1"/>
</dbReference>
<gene>
    <name evidence="7" type="primary">LOC101972259</name>
</gene>
<dbReference type="Pfam" id="PF06140">
    <property type="entry name" value="Ifi-6-16"/>
    <property type="match status" value="1"/>
</dbReference>
<dbReference type="GO" id="GO:0001836">
    <property type="term" value="P:release of cytochrome c from mitochondria"/>
    <property type="evidence" value="ECO:0007669"/>
    <property type="project" value="TreeGrafter"/>
</dbReference>
<organism evidence="7 8">
    <name type="scientific">Ictidomys tridecemlineatus</name>
    <name type="common">Thirteen-lined ground squirrel</name>
    <name type="synonym">Spermophilus tridecemlineatus</name>
    <dbReference type="NCBI Taxonomy" id="43179"/>
    <lineage>
        <taxon>Eukaryota</taxon>
        <taxon>Metazoa</taxon>
        <taxon>Chordata</taxon>
        <taxon>Craniata</taxon>
        <taxon>Vertebrata</taxon>
        <taxon>Euteleostomi</taxon>
        <taxon>Mammalia</taxon>
        <taxon>Eutheria</taxon>
        <taxon>Euarchontoglires</taxon>
        <taxon>Glires</taxon>
        <taxon>Rodentia</taxon>
        <taxon>Sciuromorpha</taxon>
        <taxon>Sciuridae</taxon>
        <taxon>Xerinae</taxon>
        <taxon>Marmotini</taxon>
        <taxon>Ictidomys</taxon>
    </lineage>
</organism>
<dbReference type="Ensembl" id="ENSSTOT00000004449.3">
    <property type="protein sequence ID" value="ENSSTOP00000003992.2"/>
    <property type="gene ID" value="ENSSTOG00000004459.3"/>
</dbReference>
<dbReference type="eggNOG" id="ENOG502S85T">
    <property type="taxonomic scope" value="Eukaryota"/>
</dbReference>
<dbReference type="GeneID" id="101972259"/>
<keyword evidence="4" id="KW-1133">Transmembrane helix</keyword>
<dbReference type="HOGENOM" id="CLU_110284_0_0_1"/>
<keyword evidence="6" id="KW-0732">Signal</keyword>
<dbReference type="AlphaFoldDB" id="I3M494"/>
<dbReference type="GeneTree" id="ENSGT00940000155018"/>
<evidence type="ECO:0000256" key="3">
    <source>
        <dbReference type="ARBA" id="ARBA00022692"/>
    </source>
</evidence>
<evidence type="ECO:0000313" key="7">
    <source>
        <dbReference type="Ensembl" id="ENSSTOP00000003992.2"/>
    </source>
</evidence>
<evidence type="ECO:0000256" key="5">
    <source>
        <dbReference type="ARBA" id="ARBA00023136"/>
    </source>
</evidence>
<evidence type="ECO:0000256" key="2">
    <source>
        <dbReference type="ARBA" id="ARBA00007262"/>
    </source>
</evidence>
<dbReference type="GO" id="GO:0097193">
    <property type="term" value="P:intrinsic apoptotic signaling pathway"/>
    <property type="evidence" value="ECO:0007669"/>
    <property type="project" value="TreeGrafter"/>
</dbReference>
<feature type="signal peptide" evidence="6">
    <location>
        <begin position="1"/>
        <end position="20"/>
    </location>
</feature>
<accession>I3M494</accession>
<dbReference type="InParanoid" id="I3M494"/>
<proteinExistence type="inferred from homology"/>
<evidence type="ECO:0000256" key="4">
    <source>
        <dbReference type="ARBA" id="ARBA00022989"/>
    </source>
</evidence>
<reference evidence="8" key="1">
    <citation type="submission" date="2011-11" db="EMBL/GenBank/DDBJ databases">
        <title>The Draft Genome of Spermophilus tridecemlineatus.</title>
        <authorList>
            <consortium name="The Broad Institute Genome Assembly &amp; Analysis Group"/>
            <consortium name="Computational R&amp;D Group"/>
            <consortium name="and Sequencing Platform"/>
            <person name="Di Palma F."/>
            <person name="Alfoldi J."/>
            <person name="Johnson J."/>
            <person name="Berlin A."/>
            <person name="Gnerre S."/>
            <person name="Jaffe D."/>
            <person name="MacCallum I."/>
            <person name="Young S."/>
            <person name="Walker B.J."/>
            <person name="Lindblad-Toh K."/>
        </authorList>
    </citation>
    <scope>NUCLEOTIDE SEQUENCE [LARGE SCALE GENOMIC DNA]</scope>
</reference>
<dbReference type="Proteomes" id="UP000005215">
    <property type="component" value="Unassembled WGS sequence"/>
</dbReference>
<dbReference type="PANTHER" id="PTHR16932">
    <property type="entry name" value="INTERFERON ALPHA-INDUCIBLE PROTEIN 27"/>
    <property type="match status" value="1"/>
</dbReference>
<evidence type="ECO:0000256" key="6">
    <source>
        <dbReference type="SAM" id="SignalP"/>
    </source>
</evidence>
<feature type="chain" id="PRO_5003676085" evidence="6">
    <location>
        <begin position="21"/>
        <end position="202"/>
    </location>
</feature>
<evidence type="ECO:0000313" key="8">
    <source>
        <dbReference type="Proteomes" id="UP000005215"/>
    </source>
</evidence>
<dbReference type="KEGG" id="iti:101972259"/>
<dbReference type="OrthoDB" id="9948818at2759"/>
<protein>
    <submittedName>
        <fullName evidence="7">Interferon alpha-inducible protein 27, mitochondrial-like</fullName>
    </submittedName>
</protein>
<dbReference type="GO" id="GO:0031966">
    <property type="term" value="C:mitochondrial membrane"/>
    <property type="evidence" value="ECO:0007669"/>
    <property type="project" value="TreeGrafter"/>
</dbReference>
<dbReference type="InterPro" id="IPR009311">
    <property type="entry name" value="IFI6/IFI27-like"/>
</dbReference>
<reference evidence="7" key="2">
    <citation type="submission" date="2025-08" db="UniProtKB">
        <authorList>
            <consortium name="Ensembl"/>
        </authorList>
    </citation>
    <scope>IDENTIFICATION</scope>
</reference>
<dbReference type="InterPro" id="IPR038213">
    <property type="entry name" value="IFI6/IFI27-like_sf"/>
</dbReference>
<dbReference type="RefSeq" id="XP_005339221.1">
    <property type="nucleotide sequence ID" value="XM_005339164.4"/>
</dbReference>